<gene>
    <name evidence="3" type="ORF">RRG08_033311</name>
</gene>
<dbReference type="InterPro" id="IPR036388">
    <property type="entry name" value="WH-like_DNA-bd_sf"/>
</dbReference>
<dbReference type="PANTHER" id="PTHR11949:SF17">
    <property type="entry name" value="IRF TRYPTOPHAN PENTAD REPEAT DOMAIN-CONTAINING PROTEIN"/>
    <property type="match status" value="1"/>
</dbReference>
<dbReference type="Pfam" id="PF10401">
    <property type="entry name" value="IRF-3"/>
    <property type="match status" value="1"/>
</dbReference>
<dbReference type="EMBL" id="JAWDGP010008006">
    <property type="protein sequence ID" value="KAK3697580.1"/>
    <property type="molecule type" value="Genomic_DNA"/>
</dbReference>
<dbReference type="PRINTS" id="PR00267">
    <property type="entry name" value="INTFRNREGFCT"/>
</dbReference>
<protein>
    <recommendedName>
        <fullName evidence="2">IRF tryptophan pentad repeat domain-containing protein</fullName>
    </recommendedName>
</protein>
<evidence type="ECO:0000256" key="1">
    <source>
        <dbReference type="SAM" id="MobiDB-lite"/>
    </source>
</evidence>
<dbReference type="InterPro" id="IPR019471">
    <property type="entry name" value="Interferon_reg_factor-3"/>
</dbReference>
<dbReference type="InterPro" id="IPR001346">
    <property type="entry name" value="Interferon_reg_fact_DNA-bd_dom"/>
</dbReference>
<proteinExistence type="predicted"/>
<evidence type="ECO:0000313" key="4">
    <source>
        <dbReference type="Proteomes" id="UP001283361"/>
    </source>
</evidence>
<evidence type="ECO:0000313" key="3">
    <source>
        <dbReference type="EMBL" id="KAK3697580.1"/>
    </source>
</evidence>
<name>A0AAE1CIV9_9GAST</name>
<dbReference type="SMART" id="SM00348">
    <property type="entry name" value="IRF"/>
    <property type="match status" value="1"/>
</dbReference>
<dbReference type="AlphaFoldDB" id="A0AAE1CIV9"/>
<feature type="region of interest" description="Disordered" evidence="1">
    <location>
        <begin position="250"/>
        <end position="272"/>
    </location>
</feature>
<dbReference type="InterPro" id="IPR036390">
    <property type="entry name" value="WH_DNA-bd_sf"/>
</dbReference>
<dbReference type="PANTHER" id="PTHR11949">
    <property type="entry name" value="INTERFERON REGULATORY FACTOR"/>
    <property type="match status" value="1"/>
</dbReference>
<feature type="domain" description="IRF tryptophan pentad repeat" evidence="2">
    <location>
        <begin position="12"/>
        <end position="119"/>
    </location>
</feature>
<evidence type="ECO:0000259" key="2">
    <source>
        <dbReference type="PROSITE" id="PS51507"/>
    </source>
</evidence>
<dbReference type="GO" id="GO:0000978">
    <property type="term" value="F:RNA polymerase II cis-regulatory region sequence-specific DNA binding"/>
    <property type="evidence" value="ECO:0007669"/>
    <property type="project" value="TreeGrafter"/>
</dbReference>
<sequence>MEPSTTPSLDSRMRFGPWLQQTINEGSCPGLEWLNNEQGMFKIPWYHFNKSQDVHKHFKVFRDWAVYTGIHVAGDDEDYPKYKRNFRCALNKVPDIAEVRELHSDKFAQAPYKVYRFLNLESLPTKPEAEDTWILVENHEEDADFSMMSLEPVAPSGVHASPVEGPVENTPDNACASFPSSTADIISAHQVLPLAPNIPTVVMEILTLPANICQKPKESMHELHQIEDRHQQPHQLPPQQHLADQQQLRLQNTRKSKQPPAISSSSLPLDYSRPKAKTEDLWVASEGQEHLSCPAKIDVQDAVTMSLSDDIVIVDLETKEAPSEEEVTLTGLIGPRDIQEKDEEGRNVENISIPSDLGSVSSDDLLCASAGYPTYPSSLSLDNEPTKNKASPGHLALPQTVTADEEGIDIKVFYGFHLQKVLERTLVNPAKGCSVYYGQRKRDIPDFAERMYGPYDALQVELPVPDICGRASPKLKGYMEAILREMQRGVVLTTERGDVYARRYCRTRAFVYDQDKHSWPLSRKINIPEKIFDFDVFCSKFEKYKQSVLGGGLSTVPPVAHVHLTFGHRVPLEDEIRGKVLVAMLVTHRRAEQMLSRFQSELGIENPCVSGNRFLSSMDTMDRLIENYDSMNMD</sequence>
<dbReference type="InterPro" id="IPR008984">
    <property type="entry name" value="SMAD_FHA_dom_sf"/>
</dbReference>
<dbReference type="CDD" id="cd00103">
    <property type="entry name" value="IRF"/>
    <property type="match status" value="1"/>
</dbReference>
<keyword evidence="4" id="KW-1185">Reference proteome</keyword>
<dbReference type="Gene3D" id="2.60.200.10">
    <property type="match status" value="1"/>
</dbReference>
<dbReference type="GO" id="GO:0045893">
    <property type="term" value="P:positive regulation of DNA-templated transcription"/>
    <property type="evidence" value="ECO:0007669"/>
    <property type="project" value="UniProtKB-ARBA"/>
</dbReference>
<dbReference type="PROSITE" id="PS51507">
    <property type="entry name" value="IRF_2"/>
    <property type="match status" value="1"/>
</dbReference>
<feature type="region of interest" description="Disordered" evidence="1">
    <location>
        <begin position="156"/>
        <end position="176"/>
    </location>
</feature>
<dbReference type="InterPro" id="IPR017855">
    <property type="entry name" value="SMAD-like_dom_sf"/>
</dbReference>
<reference evidence="3" key="1">
    <citation type="journal article" date="2023" name="G3 (Bethesda)">
        <title>A reference genome for the long-term kleptoplast-retaining sea slug Elysia crispata morphotype clarki.</title>
        <authorList>
            <person name="Eastman K.E."/>
            <person name="Pendleton A.L."/>
            <person name="Shaikh M.A."/>
            <person name="Suttiyut T."/>
            <person name="Ogas R."/>
            <person name="Tomko P."/>
            <person name="Gavelis G."/>
            <person name="Widhalm J.R."/>
            <person name="Wisecaver J.H."/>
        </authorList>
    </citation>
    <scope>NUCLEOTIDE SEQUENCE</scope>
    <source>
        <strain evidence="3">ECLA1</strain>
    </source>
</reference>
<dbReference type="Pfam" id="PF00605">
    <property type="entry name" value="IRF"/>
    <property type="match status" value="1"/>
</dbReference>
<dbReference type="GO" id="GO:0000981">
    <property type="term" value="F:DNA-binding transcription factor activity, RNA polymerase II-specific"/>
    <property type="evidence" value="ECO:0007669"/>
    <property type="project" value="TreeGrafter"/>
</dbReference>
<dbReference type="Proteomes" id="UP001283361">
    <property type="component" value="Unassembled WGS sequence"/>
</dbReference>
<dbReference type="SMART" id="SM01243">
    <property type="entry name" value="IRF-3"/>
    <property type="match status" value="1"/>
</dbReference>
<dbReference type="Gene3D" id="1.10.10.10">
    <property type="entry name" value="Winged helix-like DNA-binding domain superfamily/Winged helix DNA-binding domain"/>
    <property type="match status" value="1"/>
</dbReference>
<dbReference type="SUPFAM" id="SSF49879">
    <property type="entry name" value="SMAD/FHA domain"/>
    <property type="match status" value="1"/>
</dbReference>
<comment type="caution">
    <text evidence="3">The sequence shown here is derived from an EMBL/GenBank/DDBJ whole genome shotgun (WGS) entry which is preliminary data.</text>
</comment>
<organism evidence="3 4">
    <name type="scientific">Elysia crispata</name>
    <name type="common">lettuce slug</name>
    <dbReference type="NCBI Taxonomy" id="231223"/>
    <lineage>
        <taxon>Eukaryota</taxon>
        <taxon>Metazoa</taxon>
        <taxon>Spiralia</taxon>
        <taxon>Lophotrochozoa</taxon>
        <taxon>Mollusca</taxon>
        <taxon>Gastropoda</taxon>
        <taxon>Heterobranchia</taxon>
        <taxon>Euthyneura</taxon>
        <taxon>Panpulmonata</taxon>
        <taxon>Sacoglossa</taxon>
        <taxon>Placobranchoidea</taxon>
        <taxon>Plakobranchidae</taxon>
        <taxon>Elysia</taxon>
    </lineage>
</organism>
<dbReference type="GO" id="GO:0005634">
    <property type="term" value="C:nucleus"/>
    <property type="evidence" value="ECO:0007669"/>
    <property type="project" value="TreeGrafter"/>
</dbReference>
<accession>A0AAE1CIV9</accession>
<dbReference type="GO" id="GO:0002376">
    <property type="term" value="P:immune system process"/>
    <property type="evidence" value="ECO:0007669"/>
    <property type="project" value="TreeGrafter"/>
</dbReference>
<dbReference type="SUPFAM" id="SSF46785">
    <property type="entry name" value="Winged helix' DNA-binding domain"/>
    <property type="match status" value="1"/>
</dbReference>